<dbReference type="Gene3D" id="3.10.129.10">
    <property type="entry name" value="Hotdog Thioesterase"/>
    <property type="match status" value="1"/>
</dbReference>
<accession>A0A840F149</accession>
<dbReference type="PANTHER" id="PTHR31793:SF27">
    <property type="entry name" value="NOVEL THIOESTERASE SUPERFAMILY DOMAIN AND SAPOSIN A-TYPE DOMAIN CONTAINING PROTEIN (0610012H03RIK)"/>
    <property type="match status" value="1"/>
</dbReference>
<keyword evidence="2 3" id="KW-0378">Hydrolase</keyword>
<organism evidence="3 4">
    <name type="scientific">Gordonia humi</name>
    <dbReference type="NCBI Taxonomy" id="686429"/>
    <lineage>
        <taxon>Bacteria</taxon>
        <taxon>Bacillati</taxon>
        <taxon>Actinomycetota</taxon>
        <taxon>Actinomycetes</taxon>
        <taxon>Mycobacteriales</taxon>
        <taxon>Gordoniaceae</taxon>
        <taxon>Gordonia</taxon>
    </lineage>
</organism>
<dbReference type="SUPFAM" id="SSF54637">
    <property type="entry name" value="Thioesterase/thiol ester dehydrase-isomerase"/>
    <property type="match status" value="1"/>
</dbReference>
<dbReference type="RefSeq" id="WP_183372431.1">
    <property type="nucleotide sequence ID" value="NZ_BAABHL010000001.1"/>
</dbReference>
<dbReference type="Proteomes" id="UP000551501">
    <property type="component" value="Unassembled WGS sequence"/>
</dbReference>
<evidence type="ECO:0000256" key="2">
    <source>
        <dbReference type="ARBA" id="ARBA00022801"/>
    </source>
</evidence>
<dbReference type="EC" id="3.1.2.-" evidence="3"/>
<proteinExistence type="inferred from homology"/>
<dbReference type="InterPro" id="IPR050563">
    <property type="entry name" value="4-hydroxybenzoyl-CoA_TE"/>
</dbReference>
<name>A0A840F149_9ACTN</name>
<comment type="similarity">
    <text evidence="1">Belongs to the 4-hydroxybenzoyl-CoA thioesterase family.</text>
</comment>
<comment type="caution">
    <text evidence="3">The sequence shown here is derived from an EMBL/GenBank/DDBJ whole genome shotgun (WGS) entry which is preliminary data.</text>
</comment>
<dbReference type="EMBL" id="JACIFP010000001">
    <property type="protein sequence ID" value="MBB4137592.1"/>
    <property type="molecule type" value="Genomic_DNA"/>
</dbReference>
<evidence type="ECO:0000313" key="3">
    <source>
        <dbReference type="EMBL" id="MBB4137592.1"/>
    </source>
</evidence>
<keyword evidence="4" id="KW-1185">Reference proteome</keyword>
<dbReference type="GO" id="GO:0047617">
    <property type="term" value="F:fatty acyl-CoA hydrolase activity"/>
    <property type="evidence" value="ECO:0007669"/>
    <property type="project" value="TreeGrafter"/>
</dbReference>
<dbReference type="CDD" id="cd00586">
    <property type="entry name" value="4HBT"/>
    <property type="match status" value="1"/>
</dbReference>
<dbReference type="Pfam" id="PF13279">
    <property type="entry name" value="4HBT_2"/>
    <property type="match status" value="1"/>
</dbReference>
<sequence length="147" mass="15929">MTSAFDAHELSSYRATWSLDTRWEDNDHYGHVNNVKYYSYFDTAVNGWLMEATGVDTRDLSAIGVVAESACSFLSSVSFPDKVTVGIALERLGRSSITYSLALFVDGDSPVCAATCRFVHVYVDGQSRRPVPVPAEIAAVAAPLVVG</sequence>
<gene>
    <name evidence="3" type="ORF">BKA16_004144</name>
</gene>
<dbReference type="PANTHER" id="PTHR31793">
    <property type="entry name" value="4-HYDROXYBENZOYL-COA THIOESTERASE FAMILY MEMBER"/>
    <property type="match status" value="1"/>
</dbReference>
<reference evidence="3 4" key="1">
    <citation type="submission" date="2020-08" db="EMBL/GenBank/DDBJ databases">
        <title>Sequencing the genomes of 1000 actinobacteria strains.</title>
        <authorList>
            <person name="Klenk H.-P."/>
        </authorList>
    </citation>
    <scope>NUCLEOTIDE SEQUENCE [LARGE SCALE GENOMIC DNA]</scope>
    <source>
        <strain evidence="3 4">DSM 45298</strain>
    </source>
</reference>
<dbReference type="InterPro" id="IPR029069">
    <property type="entry name" value="HotDog_dom_sf"/>
</dbReference>
<protein>
    <submittedName>
        <fullName evidence="3">Acyl-CoA thioester hydrolase</fullName>
        <ecNumber evidence="3">3.1.2.-</ecNumber>
    </submittedName>
</protein>
<evidence type="ECO:0000313" key="4">
    <source>
        <dbReference type="Proteomes" id="UP000551501"/>
    </source>
</evidence>
<evidence type="ECO:0000256" key="1">
    <source>
        <dbReference type="ARBA" id="ARBA00005953"/>
    </source>
</evidence>
<dbReference type="AlphaFoldDB" id="A0A840F149"/>